<reference evidence="4" key="1">
    <citation type="submission" date="2021-11" db="EMBL/GenBank/DDBJ databases">
        <title>Genome sequence.</title>
        <authorList>
            <person name="Sun Q."/>
        </authorList>
    </citation>
    <scope>NUCLEOTIDE SEQUENCE</scope>
    <source>
        <strain evidence="4">JC732</strain>
    </source>
</reference>
<dbReference type="InterPro" id="IPR037050">
    <property type="entry name" value="DUF1254_sf"/>
</dbReference>
<dbReference type="EMBL" id="JAJKFT010000004">
    <property type="protein sequence ID" value="MCC9628561.1"/>
    <property type="molecule type" value="Genomic_DNA"/>
</dbReference>
<dbReference type="PANTHER" id="PTHR36509">
    <property type="entry name" value="BLL3101 PROTEIN"/>
    <property type="match status" value="1"/>
</dbReference>
<organism evidence="4 5">
    <name type="scientific">Blastopirellula sediminis</name>
    <dbReference type="NCBI Taxonomy" id="2894196"/>
    <lineage>
        <taxon>Bacteria</taxon>
        <taxon>Pseudomonadati</taxon>
        <taxon>Planctomycetota</taxon>
        <taxon>Planctomycetia</taxon>
        <taxon>Pirellulales</taxon>
        <taxon>Pirellulaceae</taxon>
        <taxon>Blastopirellula</taxon>
    </lineage>
</organism>
<sequence>MPTRMLAFSLLLAVSCLAPGCHGLEEEKVISLPAESDNEAQMTVADKDAPPAATESVISDAEYREIAEEAFIYGFPMVMNYGVMNEYFLNPDSSQYKCPINQLFNTARVYTPKDTAVVTPNSDTPYSFICADLRAEPLVLTVPKIDPKRYFSFQLIDMYTFNYGYIGSRTTGNDGGTYMIAGPSWQGEKPEGIDKVFPCETDFSLAVIRTQLFDAADLENVKEVQAGYHAQPLSAFLKQPAPESAAKIDWPAVDEKAIKANPFAYLNFVLQLCPATGPAAAEKDLRAKFAKIGVEAGKPFDVDKLTDAQKESLAAAMKSGMEKIAARAGSFGKLINGWSIGAAFGDRDFFHGDWALRAAAAKAGIYGNDAIEATYPLAHSDAAGNPLDGSQHNYTLTFAKDEFPPVQAFWSITMYDGKTQLLIENPIDRYLINSPMLPNLQKNEDGSLTIYIQKDSPGKEKEPNWLPAPDGPIYMVMRLYWPKEMPPSILPPGEGSWQPPGIHPAD</sequence>
<keyword evidence="1" id="KW-0732">Signal</keyword>
<dbReference type="InterPro" id="IPR037049">
    <property type="entry name" value="DUF1214_C_sf"/>
</dbReference>
<comment type="caution">
    <text evidence="4">The sequence shown here is derived from an EMBL/GenBank/DDBJ whole genome shotgun (WGS) entry which is preliminary data.</text>
</comment>
<dbReference type="InterPro" id="IPR010679">
    <property type="entry name" value="DUF1254"/>
</dbReference>
<name>A0A9X1ML26_9BACT</name>
<evidence type="ECO:0000259" key="2">
    <source>
        <dbReference type="Pfam" id="PF06742"/>
    </source>
</evidence>
<evidence type="ECO:0000259" key="3">
    <source>
        <dbReference type="Pfam" id="PF06863"/>
    </source>
</evidence>
<dbReference type="PROSITE" id="PS51257">
    <property type="entry name" value="PROKAR_LIPOPROTEIN"/>
    <property type="match status" value="1"/>
</dbReference>
<keyword evidence="5" id="KW-1185">Reference proteome</keyword>
<feature type="signal peptide" evidence="1">
    <location>
        <begin position="1"/>
        <end position="18"/>
    </location>
</feature>
<dbReference type="Gene3D" id="2.60.40.1610">
    <property type="entry name" value="Domain of unknown function DUF1254"/>
    <property type="match status" value="1"/>
</dbReference>
<dbReference type="AlphaFoldDB" id="A0A9X1ML26"/>
<dbReference type="RefSeq" id="WP_230217940.1">
    <property type="nucleotide sequence ID" value="NZ_JAJKFT010000004.1"/>
</dbReference>
<evidence type="ECO:0000256" key="1">
    <source>
        <dbReference type="SAM" id="SignalP"/>
    </source>
</evidence>
<dbReference type="PANTHER" id="PTHR36509:SF2">
    <property type="entry name" value="BLL3101 PROTEIN"/>
    <property type="match status" value="1"/>
</dbReference>
<proteinExistence type="predicted"/>
<dbReference type="InterPro" id="IPR010621">
    <property type="entry name" value="DUF1214"/>
</dbReference>
<dbReference type="Pfam" id="PF06742">
    <property type="entry name" value="DUF1214"/>
    <property type="match status" value="1"/>
</dbReference>
<gene>
    <name evidence="4" type="ORF">LOC68_09145</name>
</gene>
<feature type="chain" id="PRO_5040933372" evidence="1">
    <location>
        <begin position="19"/>
        <end position="506"/>
    </location>
</feature>
<dbReference type="SUPFAM" id="SSF160935">
    <property type="entry name" value="VPA0735-like"/>
    <property type="match status" value="1"/>
</dbReference>
<dbReference type="Gene3D" id="2.60.120.600">
    <property type="entry name" value="Domain of unknown function DUF1214, C-terminal domain"/>
    <property type="match status" value="1"/>
</dbReference>
<dbReference type="Pfam" id="PF06863">
    <property type="entry name" value="DUF1254"/>
    <property type="match status" value="1"/>
</dbReference>
<accession>A0A9X1ML26</accession>
<evidence type="ECO:0000313" key="4">
    <source>
        <dbReference type="EMBL" id="MCC9628561.1"/>
    </source>
</evidence>
<evidence type="ECO:0000313" key="5">
    <source>
        <dbReference type="Proteomes" id="UP001139103"/>
    </source>
</evidence>
<dbReference type="Proteomes" id="UP001139103">
    <property type="component" value="Unassembled WGS sequence"/>
</dbReference>
<feature type="domain" description="DUF1254" evidence="3">
    <location>
        <begin position="100"/>
        <end position="232"/>
    </location>
</feature>
<protein>
    <submittedName>
        <fullName evidence="4">DUF1254 domain-containing protein</fullName>
    </submittedName>
</protein>
<feature type="domain" description="DUF1214" evidence="2">
    <location>
        <begin position="372"/>
        <end position="484"/>
    </location>
</feature>